<evidence type="ECO:0000313" key="11">
    <source>
        <dbReference type="Proteomes" id="UP000308768"/>
    </source>
</evidence>
<keyword evidence="4" id="KW-0862">Zinc</keyword>
<keyword evidence="6" id="KW-0175">Coiled coil</keyword>
<comment type="subcellular location">
    <subcellularLocation>
        <location evidence="1">Nucleus</location>
    </subcellularLocation>
</comment>
<feature type="region of interest" description="Disordered" evidence="7">
    <location>
        <begin position="215"/>
        <end position="245"/>
    </location>
</feature>
<evidence type="ECO:0000256" key="5">
    <source>
        <dbReference type="ARBA" id="ARBA00023242"/>
    </source>
</evidence>
<dbReference type="PANTHER" id="PTHR13278">
    <property type="entry name" value="ZINC FINGER PROTEIN 830"/>
    <property type="match status" value="1"/>
</dbReference>
<keyword evidence="11" id="KW-1185">Reference proteome</keyword>
<dbReference type="GO" id="GO:0005681">
    <property type="term" value="C:spliceosomal complex"/>
    <property type="evidence" value="ECO:0007669"/>
    <property type="project" value="InterPro"/>
</dbReference>
<comment type="caution">
    <text evidence="8">The sequence shown here is derived from an EMBL/GenBank/DDBJ whole genome shotgun (WGS) entry which is preliminary data.</text>
</comment>
<dbReference type="PANTHER" id="PTHR13278:SF0">
    <property type="entry name" value="ZINC FINGER PROTEIN 830"/>
    <property type="match status" value="1"/>
</dbReference>
<feature type="compositionally biased region" description="Basic and acidic residues" evidence="7">
    <location>
        <begin position="14"/>
        <end position="33"/>
    </location>
</feature>
<sequence length="245" mass="26882">MGSASSVPTSKKRKADDREESEGRKKSKAEEAKGLPAGFFSGDAGGNDVEADTDVLQPSGMEVNTLETHAEQSESEPSSAVERKGAVPSDFFDPANPRLPPPTQQAVDEEEWAAFERDLATPPPEVPTISALNVTATIQAGPISAKELAAQAIEDLSTQRGRRDEELVAEKEDAAGHLEEEFDEMEGLEERVRRLKEKRDALRKNREGPAADVLAVEPFVTAAEPFEEIEESDDEDYEDEWSTWR</sequence>
<evidence type="ECO:0000313" key="9">
    <source>
        <dbReference type="EMBL" id="TKA73883.1"/>
    </source>
</evidence>
<dbReference type="InterPro" id="IPR040050">
    <property type="entry name" value="ZNF830-like"/>
</dbReference>
<dbReference type="GO" id="GO:0003676">
    <property type="term" value="F:nucleic acid binding"/>
    <property type="evidence" value="ECO:0007669"/>
    <property type="project" value="InterPro"/>
</dbReference>
<dbReference type="STRING" id="331657.A0A4U0WXQ5"/>
<dbReference type="AlphaFoldDB" id="A0A4U0WXQ5"/>
<dbReference type="GO" id="GO:0033314">
    <property type="term" value="P:mitotic DNA replication checkpoint signaling"/>
    <property type="evidence" value="ECO:0007669"/>
    <property type="project" value="TreeGrafter"/>
</dbReference>
<evidence type="ECO:0000313" key="10">
    <source>
        <dbReference type="EMBL" id="TKA74834.1"/>
    </source>
</evidence>
<proteinExistence type="predicted"/>
<evidence type="ECO:0000313" key="8">
    <source>
        <dbReference type="EMBL" id="TKA68554.1"/>
    </source>
</evidence>
<evidence type="ECO:0000256" key="7">
    <source>
        <dbReference type="SAM" id="MobiDB-lite"/>
    </source>
</evidence>
<dbReference type="Proteomes" id="UP000308768">
    <property type="component" value="Unassembled WGS sequence"/>
</dbReference>
<evidence type="ECO:0000256" key="1">
    <source>
        <dbReference type="ARBA" id="ARBA00004123"/>
    </source>
</evidence>
<keyword evidence="5" id="KW-0539">Nucleus</keyword>
<dbReference type="EMBL" id="NAJN01000332">
    <property type="protein sequence ID" value="TKA74834.1"/>
    <property type="molecule type" value="Genomic_DNA"/>
</dbReference>
<keyword evidence="3" id="KW-0863">Zinc-finger</keyword>
<dbReference type="OrthoDB" id="77607at2759"/>
<protein>
    <submittedName>
        <fullName evidence="8">Uncharacterized protein</fullName>
    </submittedName>
</protein>
<name>A0A4U0WXQ5_9PEZI</name>
<dbReference type="EMBL" id="NAJN01000401">
    <property type="protein sequence ID" value="TKA73883.1"/>
    <property type="molecule type" value="Genomic_DNA"/>
</dbReference>
<feature type="coiled-coil region" evidence="6">
    <location>
        <begin position="168"/>
        <end position="205"/>
    </location>
</feature>
<dbReference type="GO" id="GO:0033260">
    <property type="term" value="P:nuclear DNA replication"/>
    <property type="evidence" value="ECO:0007669"/>
    <property type="project" value="TreeGrafter"/>
</dbReference>
<accession>A0A4U0WXQ5</accession>
<dbReference type="GO" id="GO:0044773">
    <property type="term" value="P:mitotic DNA damage checkpoint signaling"/>
    <property type="evidence" value="ECO:0007669"/>
    <property type="project" value="TreeGrafter"/>
</dbReference>
<feature type="region of interest" description="Disordered" evidence="7">
    <location>
        <begin position="1"/>
        <end position="109"/>
    </location>
</feature>
<dbReference type="GO" id="GO:0008270">
    <property type="term" value="F:zinc ion binding"/>
    <property type="evidence" value="ECO:0007669"/>
    <property type="project" value="UniProtKB-KW"/>
</dbReference>
<organism evidence="8 11">
    <name type="scientific">Cryomyces minteri</name>
    <dbReference type="NCBI Taxonomy" id="331657"/>
    <lineage>
        <taxon>Eukaryota</taxon>
        <taxon>Fungi</taxon>
        <taxon>Dikarya</taxon>
        <taxon>Ascomycota</taxon>
        <taxon>Pezizomycotina</taxon>
        <taxon>Dothideomycetes</taxon>
        <taxon>Dothideomycetes incertae sedis</taxon>
        <taxon>Cryomyces</taxon>
    </lineage>
</organism>
<evidence type="ECO:0000256" key="2">
    <source>
        <dbReference type="ARBA" id="ARBA00022723"/>
    </source>
</evidence>
<feature type="compositionally biased region" description="Acidic residues" evidence="7">
    <location>
        <begin position="225"/>
        <end position="245"/>
    </location>
</feature>
<evidence type="ECO:0000256" key="4">
    <source>
        <dbReference type="ARBA" id="ARBA00022833"/>
    </source>
</evidence>
<reference evidence="8 11" key="1">
    <citation type="submission" date="2017-03" db="EMBL/GenBank/DDBJ databases">
        <title>Genomes of endolithic fungi from Antarctica.</title>
        <authorList>
            <person name="Coleine C."/>
            <person name="Masonjones S."/>
            <person name="Stajich J.E."/>
        </authorList>
    </citation>
    <scope>NUCLEOTIDE SEQUENCE [LARGE SCALE GENOMIC DNA]</scope>
    <source>
        <strain evidence="8 11">CCFEE 5187</strain>
    </source>
</reference>
<evidence type="ECO:0000256" key="6">
    <source>
        <dbReference type="SAM" id="Coils"/>
    </source>
</evidence>
<keyword evidence="2" id="KW-0479">Metal-binding</keyword>
<evidence type="ECO:0000256" key="3">
    <source>
        <dbReference type="ARBA" id="ARBA00022771"/>
    </source>
</evidence>
<gene>
    <name evidence="9" type="ORF">B0A49_03170</name>
    <name evidence="10" type="ORF">B0A49_03258</name>
    <name evidence="8" type="ORF">B0A49_06815</name>
</gene>
<dbReference type="EMBL" id="NAJN01000808">
    <property type="protein sequence ID" value="TKA68554.1"/>
    <property type="molecule type" value="Genomic_DNA"/>
</dbReference>